<dbReference type="Gene3D" id="3.40.50.300">
    <property type="entry name" value="P-loop containing nucleotide triphosphate hydrolases"/>
    <property type="match status" value="1"/>
</dbReference>
<dbReference type="Proteomes" id="UP000198744">
    <property type="component" value="Unassembled WGS sequence"/>
</dbReference>
<name>A0A1H7UW91_9BACT</name>
<dbReference type="SUPFAM" id="SSF52540">
    <property type="entry name" value="P-loop containing nucleoside triphosphate hydrolases"/>
    <property type="match status" value="1"/>
</dbReference>
<reference evidence="1 2" key="1">
    <citation type="submission" date="2016-10" db="EMBL/GenBank/DDBJ databases">
        <authorList>
            <person name="de Groot N.N."/>
        </authorList>
    </citation>
    <scope>NUCLEOTIDE SEQUENCE [LARGE SCALE GENOMIC DNA]</scope>
    <source>
        <strain evidence="1 2">DSM 8423</strain>
    </source>
</reference>
<dbReference type="RefSeq" id="WP_093882057.1">
    <property type="nucleotide sequence ID" value="NZ_FOBS01000002.1"/>
</dbReference>
<keyword evidence="2" id="KW-1185">Reference proteome</keyword>
<organism evidence="1 2">
    <name type="scientific">Syntrophus gentianae</name>
    <dbReference type="NCBI Taxonomy" id="43775"/>
    <lineage>
        <taxon>Bacteria</taxon>
        <taxon>Pseudomonadati</taxon>
        <taxon>Thermodesulfobacteriota</taxon>
        <taxon>Syntrophia</taxon>
        <taxon>Syntrophales</taxon>
        <taxon>Syntrophaceae</taxon>
        <taxon>Syntrophus</taxon>
    </lineage>
</organism>
<keyword evidence="1" id="KW-0808">Transferase</keyword>
<evidence type="ECO:0000313" key="1">
    <source>
        <dbReference type="EMBL" id="SEM00908.1"/>
    </source>
</evidence>
<dbReference type="EMBL" id="FOBS01000002">
    <property type="protein sequence ID" value="SEM00908.1"/>
    <property type="molecule type" value="Genomic_DNA"/>
</dbReference>
<keyword evidence="1" id="KW-0418">Kinase</keyword>
<evidence type="ECO:0000313" key="2">
    <source>
        <dbReference type="Proteomes" id="UP000198744"/>
    </source>
</evidence>
<gene>
    <name evidence="1" type="ORF">SAMN04489760_102129</name>
</gene>
<proteinExistence type="predicted"/>
<dbReference type="Pfam" id="PF13189">
    <property type="entry name" value="Cytidylate_kin2"/>
    <property type="match status" value="1"/>
</dbReference>
<protein>
    <submittedName>
        <fullName evidence="1">Cytidylate kinase</fullName>
    </submittedName>
</protein>
<dbReference type="STRING" id="43775.SAMN04489760_102129"/>
<dbReference type="GO" id="GO:0016301">
    <property type="term" value="F:kinase activity"/>
    <property type="evidence" value="ECO:0007669"/>
    <property type="project" value="UniProtKB-KW"/>
</dbReference>
<dbReference type="OrthoDB" id="7929987at2"/>
<sequence>MAILTITKQYGSGGGVIGHAVASLLGYEYIPLHRIFEEAEKAGGELKRIAEEVSKGVPGLWEQTDWSFLAFAAFSQSIILKYSLRNNVVVMTRGGNVLLRNIPHALRVFMTAPFEARVQRIVQREEVSLQIAAMMARKADREMAVTIQQVEGANWTDPTEYDRVVDTSRKDWDAIAGSLKNDLLEREKAYSLESQKLLDMKALATRIKVKIMTSPGFLVPTLEIEMEDEVLVVSGVVRNPEQHKLIEQEIMKMAGNIPIKCNLHYRGSWPFRGI</sequence>
<dbReference type="AlphaFoldDB" id="A0A1H7UW91"/>
<accession>A0A1H7UW91</accession>
<dbReference type="InterPro" id="IPR027417">
    <property type="entry name" value="P-loop_NTPase"/>
</dbReference>